<evidence type="ECO:0000256" key="5">
    <source>
        <dbReference type="ARBA" id="ARBA00022989"/>
    </source>
</evidence>
<feature type="domain" description="EamA" evidence="8">
    <location>
        <begin position="145"/>
        <end position="276"/>
    </location>
</feature>
<feature type="transmembrane region" description="Helical" evidence="7">
    <location>
        <begin position="236"/>
        <end position="255"/>
    </location>
</feature>
<dbReference type="InterPro" id="IPR037185">
    <property type="entry name" value="EmrE-like"/>
</dbReference>
<feature type="transmembrane region" description="Helical" evidence="7">
    <location>
        <begin position="142"/>
        <end position="161"/>
    </location>
</feature>
<dbReference type="Pfam" id="PF00892">
    <property type="entry name" value="EamA"/>
    <property type="match status" value="2"/>
</dbReference>
<comment type="subcellular location">
    <subcellularLocation>
        <location evidence="1">Cell membrane</location>
        <topology evidence="1">Multi-pass membrane protein</topology>
    </subcellularLocation>
</comment>
<keyword evidence="5 7" id="KW-1133">Transmembrane helix</keyword>
<evidence type="ECO:0000313" key="9">
    <source>
        <dbReference type="EMBL" id="MBD8032861.1"/>
    </source>
</evidence>
<feature type="transmembrane region" description="Helical" evidence="7">
    <location>
        <begin position="173"/>
        <end position="194"/>
    </location>
</feature>
<dbReference type="InterPro" id="IPR000620">
    <property type="entry name" value="EamA_dom"/>
</dbReference>
<gene>
    <name evidence="9" type="ORF">H9632_07255</name>
</gene>
<dbReference type="InterPro" id="IPR051258">
    <property type="entry name" value="Diverse_Substrate_Transporter"/>
</dbReference>
<feature type="transmembrane region" description="Helical" evidence="7">
    <location>
        <begin position="94"/>
        <end position="112"/>
    </location>
</feature>
<evidence type="ECO:0000256" key="2">
    <source>
        <dbReference type="ARBA" id="ARBA00007362"/>
    </source>
</evidence>
<dbReference type="EMBL" id="JACSPW010000005">
    <property type="protein sequence ID" value="MBD8032861.1"/>
    <property type="molecule type" value="Genomic_DNA"/>
</dbReference>
<evidence type="ECO:0000259" key="8">
    <source>
        <dbReference type="Pfam" id="PF00892"/>
    </source>
</evidence>
<feature type="transmembrane region" description="Helical" evidence="7">
    <location>
        <begin position="119"/>
        <end position="136"/>
    </location>
</feature>
<keyword evidence="4 7" id="KW-0812">Transmembrane</keyword>
<evidence type="ECO:0000313" key="10">
    <source>
        <dbReference type="Proteomes" id="UP000600565"/>
    </source>
</evidence>
<keyword evidence="3" id="KW-1003">Cell membrane</keyword>
<feature type="domain" description="EamA" evidence="8">
    <location>
        <begin position="5"/>
        <end position="135"/>
    </location>
</feature>
<evidence type="ECO:0000256" key="4">
    <source>
        <dbReference type="ARBA" id="ARBA00022692"/>
    </source>
</evidence>
<proteinExistence type="inferred from homology"/>
<evidence type="ECO:0000256" key="3">
    <source>
        <dbReference type="ARBA" id="ARBA00022475"/>
    </source>
</evidence>
<comment type="caution">
    <text evidence="9">The sequence shown here is derived from an EMBL/GenBank/DDBJ whole genome shotgun (WGS) entry which is preliminary data.</text>
</comment>
<feature type="transmembrane region" description="Helical" evidence="7">
    <location>
        <begin position="63"/>
        <end position="82"/>
    </location>
</feature>
<keyword evidence="6 7" id="KW-0472">Membrane</keyword>
<dbReference type="RefSeq" id="WP_191703446.1">
    <property type="nucleotide sequence ID" value="NZ_JACSPW010000005.1"/>
</dbReference>
<protein>
    <submittedName>
        <fullName evidence="9">DMT family transporter</fullName>
    </submittedName>
</protein>
<comment type="similarity">
    <text evidence="2">Belongs to the EamA transporter family.</text>
</comment>
<evidence type="ECO:0000256" key="1">
    <source>
        <dbReference type="ARBA" id="ARBA00004651"/>
    </source>
</evidence>
<dbReference type="Proteomes" id="UP000600565">
    <property type="component" value="Unassembled WGS sequence"/>
</dbReference>
<evidence type="ECO:0000256" key="7">
    <source>
        <dbReference type="SAM" id="Phobius"/>
    </source>
</evidence>
<feature type="transmembrane region" description="Helical" evidence="7">
    <location>
        <begin position="261"/>
        <end position="279"/>
    </location>
</feature>
<feature type="transmembrane region" description="Helical" evidence="7">
    <location>
        <begin position="206"/>
        <end position="224"/>
    </location>
</feature>
<evidence type="ECO:0000256" key="6">
    <source>
        <dbReference type="ARBA" id="ARBA00023136"/>
    </source>
</evidence>
<organism evidence="9 10">
    <name type="scientific">Solibacillus merdavium</name>
    <dbReference type="NCBI Taxonomy" id="2762218"/>
    <lineage>
        <taxon>Bacteria</taxon>
        <taxon>Bacillati</taxon>
        <taxon>Bacillota</taxon>
        <taxon>Bacilli</taxon>
        <taxon>Bacillales</taxon>
        <taxon>Caryophanaceae</taxon>
        <taxon>Solibacillus</taxon>
    </lineage>
</organism>
<keyword evidence="10" id="KW-1185">Reference proteome</keyword>
<feature type="transmembrane region" description="Helical" evidence="7">
    <location>
        <begin position="31"/>
        <end position="51"/>
    </location>
</feature>
<sequence length="290" mass="31890">MQKYKGELLMLITAVMWGSGFVGMAKGLEHWTVFQLMAGRFLLASILLSMIFYKKIRLITKAVLWKGAVLGAILFTAFALQTMGLEYTTPSKNAFLTAINVIIVPIIAYVIYKRRIDRFEFIAAGIAVVGIGFLSLQDSLIINVGDFLSILCAVGFAFDIFYTNVFVKTEDALALTIVQFYTAAVLSVIAVLILGEVPTSYSSEGLGIIVYLAVFCTGVAYVCQNIGMQYANPTKSAIILSTESLFGTMFSVLILHEILTGRMLVGCVLIFIAILFAEVKPTFRRKKSFI</sequence>
<feature type="transmembrane region" description="Helical" evidence="7">
    <location>
        <begin position="7"/>
        <end position="25"/>
    </location>
</feature>
<dbReference type="PANTHER" id="PTHR42920:SF5">
    <property type="entry name" value="EAMA DOMAIN-CONTAINING PROTEIN"/>
    <property type="match status" value="1"/>
</dbReference>
<accession>A0ABR8XLS7</accession>
<reference evidence="9 10" key="1">
    <citation type="submission" date="2020-08" db="EMBL/GenBank/DDBJ databases">
        <title>A Genomic Blueprint of the Chicken Gut Microbiome.</title>
        <authorList>
            <person name="Gilroy R."/>
            <person name="Ravi A."/>
            <person name="Getino M."/>
            <person name="Pursley I."/>
            <person name="Horton D.L."/>
            <person name="Alikhan N.-F."/>
            <person name="Baker D."/>
            <person name="Gharbi K."/>
            <person name="Hall N."/>
            <person name="Watson M."/>
            <person name="Adriaenssens E.M."/>
            <person name="Foster-Nyarko E."/>
            <person name="Jarju S."/>
            <person name="Secka A."/>
            <person name="Antonio M."/>
            <person name="Oren A."/>
            <person name="Chaudhuri R."/>
            <person name="La Ragione R.M."/>
            <person name="Hildebrand F."/>
            <person name="Pallen M.J."/>
        </authorList>
    </citation>
    <scope>NUCLEOTIDE SEQUENCE [LARGE SCALE GENOMIC DNA]</scope>
    <source>
        <strain evidence="9 10">Sa1YVA6</strain>
    </source>
</reference>
<dbReference type="PANTHER" id="PTHR42920">
    <property type="entry name" value="OS03G0707200 PROTEIN-RELATED"/>
    <property type="match status" value="1"/>
</dbReference>
<dbReference type="SUPFAM" id="SSF103481">
    <property type="entry name" value="Multidrug resistance efflux transporter EmrE"/>
    <property type="match status" value="2"/>
</dbReference>
<name>A0ABR8XLS7_9BACL</name>